<dbReference type="Proteomes" id="UP001305414">
    <property type="component" value="Unassembled WGS sequence"/>
</dbReference>
<keyword evidence="1 2" id="KW-0238">DNA-binding</keyword>
<evidence type="ECO:0000256" key="2">
    <source>
        <dbReference type="PROSITE-ProRule" id="PRU00850"/>
    </source>
</evidence>
<dbReference type="InterPro" id="IPR037141">
    <property type="entry name" value="NDT80_DNA-bd_dom_sf"/>
</dbReference>
<feature type="domain" description="NDT80" evidence="5">
    <location>
        <begin position="271"/>
        <end position="546"/>
    </location>
</feature>
<keyword evidence="4" id="KW-1133">Transmembrane helix</keyword>
<protein>
    <recommendedName>
        <fullName evidence="5">NDT80 domain-containing protein</fullName>
    </recommendedName>
</protein>
<gene>
    <name evidence="6" type="ORF">RRF57_000503</name>
</gene>
<name>A0AAN7Z0R2_9PEZI</name>
<dbReference type="GO" id="GO:0003677">
    <property type="term" value="F:DNA binding"/>
    <property type="evidence" value="ECO:0007669"/>
    <property type="project" value="UniProtKB-KW"/>
</dbReference>
<feature type="region of interest" description="Disordered" evidence="3">
    <location>
        <begin position="226"/>
        <end position="248"/>
    </location>
</feature>
<feature type="region of interest" description="Disordered" evidence="3">
    <location>
        <begin position="417"/>
        <end position="447"/>
    </location>
</feature>
<dbReference type="SUPFAM" id="SSF49417">
    <property type="entry name" value="p53-like transcription factors"/>
    <property type="match status" value="1"/>
</dbReference>
<feature type="transmembrane region" description="Helical" evidence="4">
    <location>
        <begin position="12"/>
        <end position="35"/>
    </location>
</feature>
<evidence type="ECO:0000256" key="4">
    <source>
        <dbReference type="SAM" id="Phobius"/>
    </source>
</evidence>
<dbReference type="PANTHER" id="PTHR35144:SF2">
    <property type="entry name" value="MEIOSIS-SPECIFIC TRANSCRIPTION FACTOR NDT80"/>
    <property type="match status" value="1"/>
</dbReference>
<evidence type="ECO:0000256" key="3">
    <source>
        <dbReference type="SAM" id="MobiDB-lite"/>
    </source>
</evidence>
<dbReference type="GO" id="GO:0051321">
    <property type="term" value="P:meiotic cell cycle"/>
    <property type="evidence" value="ECO:0007669"/>
    <property type="project" value="TreeGrafter"/>
</dbReference>
<accession>A0AAN7Z0R2</accession>
<dbReference type="PANTHER" id="PTHR35144">
    <property type="entry name" value="MEIOSIS-SPECIFIC TRANSCRIPTION FACTOR NDT80"/>
    <property type="match status" value="1"/>
</dbReference>
<reference evidence="6 7" key="1">
    <citation type="submission" date="2023-10" db="EMBL/GenBank/DDBJ databases">
        <title>Draft genome sequence of Xylaria bambusicola isolate GMP-LS, the root and basal stem rot pathogen of sugarcane in Indonesia.</title>
        <authorList>
            <person name="Selvaraj P."/>
            <person name="Muralishankar V."/>
            <person name="Muruganantham S."/>
            <person name="Sp S."/>
            <person name="Haryani S."/>
            <person name="Lau K.J.X."/>
            <person name="Naqvi N.I."/>
        </authorList>
    </citation>
    <scope>NUCLEOTIDE SEQUENCE [LARGE SCALE GENOMIC DNA]</scope>
    <source>
        <strain evidence="6">GMP-LS</strain>
    </source>
</reference>
<dbReference type="PROSITE" id="PS51517">
    <property type="entry name" value="NDT80"/>
    <property type="match status" value="1"/>
</dbReference>
<comment type="caution">
    <text evidence="6">The sequence shown here is derived from an EMBL/GenBank/DDBJ whole genome shotgun (WGS) entry which is preliminary data.</text>
</comment>
<dbReference type="InterPro" id="IPR052605">
    <property type="entry name" value="Fungal_trans_regulator"/>
</dbReference>
<evidence type="ECO:0000259" key="5">
    <source>
        <dbReference type="PROSITE" id="PS51517"/>
    </source>
</evidence>
<keyword evidence="4" id="KW-0812">Transmembrane</keyword>
<dbReference type="InterPro" id="IPR008967">
    <property type="entry name" value="p53-like_TF_DNA-bd_sf"/>
</dbReference>
<feature type="region of interest" description="Disordered" evidence="3">
    <location>
        <begin position="269"/>
        <end position="290"/>
    </location>
</feature>
<feature type="DNA-binding region" description="NDT80" evidence="2">
    <location>
        <begin position="271"/>
        <end position="546"/>
    </location>
</feature>
<dbReference type="GO" id="GO:0045944">
    <property type="term" value="P:positive regulation of transcription by RNA polymerase II"/>
    <property type="evidence" value="ECO:0007669"/>
    <property type="project" value="TreeGrafter"/>
</dbReference>
<dbReference type="GO" id="GO:0000228">
    <property type="term" value="C:nuclear chromosome"/>
    <property type="evidence" value="ECO:0007669"/>
    <property type="project" value="TreeGrafter"/>
</dbReference>
<feature type="compositionally biased region" description="Basic and acidic residues" evidence="3">
    <location>
        <begin position="419"/>
        <end position="433"/>
    </location>
</feature>
<feature type="region of interest" description="Disordered" evidence="3">
    <location>
        <begin position="533"/>
        <end position="571"/>
    </location>
</feature>
<keyword evidence="7" id="KW-1185">Reference proteome</keyword>
<sequence length="713" mass="77352">MRPLFFIHVQKICIVACLVVYCPGLLANWAHIVLYRSGTSPTLFILIPVGTRWPQYAAIVGGAATARRLRTRSKGVATLTGADTATQLKVVVVAVPVLAGCWVLKAGLKSFRLWTPDYGWWTRVSLRKLPRAAHELPFTSSRAPADPSAVRYNQEPSITSLSLDTQSQTSSVLSGFPAPLLNNTTGYSPDTGHYYPPPASQLFPAGAVDPRSRLGSNLHLAHQASNSTSSTGMAHAPRVTALPNPGYTRDVYGGARPSFIRTTDHISRSPSFATPLRRHPLSPTPSPSIGYTSPVRMEGAHPYGKNQAGNTPPFSPVATHGALVYGDATAGAGSPIKVDIQSIIDKGFFLSDGEWTCYRRNYFSCVCSYGLTPHYPNANMQYIANGSTTSYQVFGFAMSISAVVAESDSQSIDLVQHTPKRDKGPTAKPEKVRMLPKPHQQASNPLGMYSDHTMAGSSRAIYESGYGQTGQGPYATEHTFERIQFKQATANNGKRRAAQQYYHLLVELYVDVGTQNPGEPYIKIAERKSAKMIVRGRSPGHYQTERRGSTSSGPGGSSGMGSYSSSQVLQGDYGTGSSNLLSSAYQTSYEPRSGHYGTTRHPDIGLDPMIPADEAKAIDTTKEYQYYPSTIYEGVEPRHGIEMFPHRHDPDAMMTATTAAVDSAMSKVKHEYDNTLPSILYQAGPAYYPRNGNRFEGRPTSAGVYPTPLSQSG</sequence>
<keyword evidence="4" id="KW-0472">Membrane</keyword>
<evidence type="ECO:0000256" key="1">
    <source>
        <dbReference type="ARBA" id="ARBA00023125"/>
    </source>
</evidence>
<evidence type="ECO:0000313" key="6">
    <source>
        <dbReference type="EMBL" id="KAK5624787.1"/>
    </source>
</evidence>
<dbReference type="EMBL" id="JAWHQM010000001">
    <property type="protein sequence ID" value="KAK5624787.1"/>
    <property type="molecule type" value="Genomic_DNA"/>
</dbReference>
<dbReference type="Gene3D" id="2.60.40.1390">
    <property type="entry name" value="NDT80 DNA-binding domain"/>
    <property type="match status" value="1"/>
</dbReference>
<evidence type="ECO:0000313" key="7">
    <source>
        <dbReference type="Proteomes" id="UP001305414"/>
    </source>
</evidence>
<feature type="region of interest" description="Disordered" evidence="3">
    <location>
        <begin position="693"/>
        <end position="713"/>
    </location>
</feature>
<dbReference type="InterPro" id="IPR024061">
    <property type="entry name" value="NDT80_DNA-bd_dom"/>
</dbReference>
<organism evidence="6 7">
    <name type="scientific">Xylaria bambusicola</name>
    <dbReference type="NCBI Taxonomy" id="326684"/>
    <lineage>
        <taxon>Eukaryota</taxon>
        <taxon>Fungi</taxon>
        <taxon>Dikarya</taxon>
        <taxon>Ascomycota</taxon>
        <taxon>Pezizomycotina</taxon>
        <taxon>Sordariomycetes</taxon>
        <taxon>Xylariomycetidae</taxon>
        <taxon>Xylariales</taxon>
        <taxon>Xylariaceae</taxon>
        <taxon>Xylaria</taxon>
    </lineage>
</organism>
<dbReference type="AlphaFoldDB" id="A0AAN7Z0R2"/>
<dbReference type="GO" id="GO:0003700">
    <property type="term" value="F:DNA-binding transcription factor activity"/>
    <property type="evidence" value="ECO:0007669"/>
    <property type="project" value="UniProtKB-UniRule"/>
</dbReference>
<proteinExistence type="predicted"/>
<dbReference type="Pfam" id="PF05224">
    <property type="entry name" value="NDT80_PhoG"/>
    <property type="match status" value="1"/>
</dbReference>